<evidence type="ECO:0000313" key="3">
    <source>
        <dbReference type="Proteomes" id="UP001230426"/>
    </source>
</evidence>
<evidence type="ECO:0000259" key="1">
    <source>
        <dbReference type="Pfam" id="PF00296"/>
    </source>
</evidence>
<reference evidence="2 3" key="1">
    <citation type="submission" date="2023-07" db="EMBL/GenBank/DDBJ databases">
        <title>Sequencing the genomes of 1000 actinobacteria strains.</title>
        <authorList>
            <person name="Klenk H.-P."/>
        </authorList>
    </citation>
    <scope>NUCLEOTIDE SEQUENCE [LARGE SCALE GENOMIC DNA]</scope>
    <source>
        <strain evidence="2 3">DSM 44109</strain>
    </source>
</reference>
<accession>A0ABT9RB06</accession>
<organism evidence="2 3">
    <name type="scientific">Streptosporangium brasiliense</name>
    <dbReference type="NCBI Taxonomy" id="47480"/>
    <lineage>
        <taxon>Bacteria</taxon>
        <taxon>Bacillati</taxon>
        <taxon>Actinomycetota</taxon>
        <taxon>Actinomycetes</taxon>
        <taxon>Streptosporangiales</taxon>
        <taxon>Streptosporangiaceae</taxon>
        <taxon>Streptosporangium</taxon>
    </lineage>
</organism>
<dbReference type="PANTHER" id="PTHR30011:SF32">
    <property type="entry name" value="CONSERVED PROTEIN"/>
    <property type="match status" value="1"/>
</dbReference>
<dbReference type="InterPro" id="IPR019921">
    <property type="entry name" value="Lucif-like_OxRdtase_Rv2161c"/>
</dbReference>
<dbReference type="SUPFAM" id="SSF51679">
    <property type="entry name" value="Bacterial luciferase-like"/>
    <property type="match status" value="1"/>
</dbReference>
<sequence>MQIGYAVPQYGAFADPDFIRQASTDLEAMGYSSLWAGDRIMLPLAPSDPYPGGDGEIPPAFATFFDPLTALTLAAVSTREVRLGTSTLNALWQPPVLLARMLTSLDLLSRGRLDVGIGLGWLRDEYTATGVPWQGRGVRLEETLDLMEAVWSSEVVEHKGTLWTVPPSHIDLKPFQRPRPPILLAGYTPPALERIGRRADGWLCAAMPMPYLTSLWDVALQTAARVDRDPSALRMVVRVNPQITDSPAPDDQVPHAGTVQQIGDYLLTLAQAGAHEAFVDLQTTTSSRGQFLDVAHELITRLHAGAFT</sequence>
<dbReference type="PANTHER" id="PTHR30011">
    <property type="entry name" value="ALKANESULFONATE MONOOXYGENASE-RELATED"/>
    <property type="match status" value="1"/>
</dbReference>
<name>A0ABT9RB06_9ACTN</name>
<evidence type="ECO:0000313" key="2">
    <source>
        <dbReference type="EMBL" id="MDP9866446.1"/>
    </source>
</evidence>
<dbReference type="InterPro" id="IPR036661">
    <property type="entry name" value="Luciferase-like_sf"/>
</dbReference>
<dbReference type="InterPro" id="IPR011251">
    <property type="entry name" value="Luciferase-like_dom"/>
</dbReference>
<dbReference type="RefSeq" id="WP_306867155.1">
    <property type="nucleotide sequence ID" value="NZ_JAUSRB010000002.1"/>
</dbReference>
<proteinExistence type="predicted"/>
<dbReference type="Gene3D" id="3.20.20.30">
    <property type="entry name" value="Luciferase-like domain"/>
    <property type="match status" value="1"/>
</dbReference>
<dbReference type="EMBL" id="JAUSRB010000002">
    <property type="protein sequence ID" value="MDP9866446.1"/>
    <property type="molecule type" value="Genomic_DNA"/>
</dbReference>
<dbReference type="Pfam" id="PF00296">
    <property type="entry name" value="Bac_luciferase"/>
    <property type="match status" value="1"/>
</dbReference>
<dbReference type="NCBIfam" id="TIGR03619">
    <property type="entry name" value="F420_Rv2161c"/>
    <property type="match status" value="1"/>
</dbReference>
<dbReference type="Proteomes" id="UP001230426">
    <property type="component" value="Unassembled WGS sequence"/>
</dbReference>
<feature type="domain" description="Luciferase-like" evidence="1">
    <location>
        <begin position="14"/>
        <end position="247"/>
    </location>
</feature>
<protein>
    <submittedName>
        <fullName evidence="2">F420-dependent oxidoreductase</fullName>
    </submittedName>
</protein>
<keyword evidence="3" id="KW-1185">Reference proteome</keyword>
<gene>
    <name evidence="2" type="ORF">J2S55_005712</name>
</gene>
<comment type="caution">
    <text evidence="2">The sequence shown here is derived from an EMBL/GenBank/DDBJ whole genome shotgun (WGS) entry which is preliminary data.</text>
</comment>
<dbReference type="InterPro" id="IPR051260">
    <property type="entry name" value="Diverse_substr_monoxygenases"/>
</dbReference>